<dbReference type="EMBL" id="JAKROA010000003">
    <property type="protein sequence ID" value="KAL5108381.1"/>
    <property type="molecule type" value="Genomic_DNA"/>
</dbReference>
<feature type="coiled-coil region" evidence="1">
    <location>
        <begin position="834"/>
        <end position="861"/>
    </location>
</feature>
<evidence type="ECO:0000313" key="4">
    <source>
        <dbReference type="Proteomes" id="UP001651158"/>
    </source>
</evidence>
<feature type="region of interest" description="Disordered" evidence="2">
    <location>
        <begin position="115"/>
        <end position="141"/>
    </location>
</feature>
<dbReference type="Proteomes" id="UP001651158">
    <property type="component" value="Unassembled WGS sequence"/>
</dbReference>
<feature type="compositionally biased region" description="Pro residues" evidence="2">
    <location>
        <begin position="935"/>
        <end position="970"/>
    </location>
</feature>
<feature type="region of interest" description="Disordered" evidence="2">
    <location>
        <begin position="1"/>
        <end position="34"/>
    </location>
</feature>
<feature type="compositionally biased region" description="Basic and acidic residues" evidence="2">
    <location>
        <begin position="1"/>
        <end position="22"/>
    </location>
</feature>
<feature type="compositionally biased region" description="Acidic residues" evidence="2">
    <location>
        <begin position="115"/>
        <end position="124"/>
    </location>
</feature>
<accession>A0ABR4QFI7</accession>
<comment type="caution">
    <text evidence="3">The sequence shown here is derived from an EMBL/GenBank/DDBJ whole genome shotgun (WGS) entry which is preliminary data.</text>
</comment>
<keyword evidence="1" id="KW-0175">Coiled coil</keyword>
<proteinExistence type="predicted"/>
<feature type="compositionally biased region" description="Low complexity" evidence="2">
    <location>
        <begin position="919"/>
        <end position="934"/>
    </location>
</feature>
<gene>
    <name evidence="3" type="ORF">TcWFU_000689</name>
</gene>
<feature type="region of interest" description="Disordered" evidence="2">
    <location>
        <begin position="907"/>
        <end position="970"/>
    </location>
</feature>
<feature type="region of interest" description="Disordered" evidence="2">
    <location>
        <begin position="790"/>
        <end position="817"/>
    </location>
</feature>
<reference evidence="3 4" key="1">
    <citation type="journal article" date="2022" name="Front. Cell. Infect. Microbiol.">
        <title>The Genomes of Two Strains of Taenia crassiceps the Animal Model for the Study of Human Cysticercosis.</title>
        <authorList>
            <person name="Bobes R.J."/>
            <person name="Estrada K."/>
            <person name="Rios-Valencia D.G."/>
            <person name="Calderon-Gallegos A."/>
            <person name="de la Torre P."/>
            <person name="Carrero J.C."/>
            <person name="Sanchez-Flores A."/>
            <person name="Laclette J.P."/>
        </authorList>
    </citation>
    <scope>NUCLEOTIDE SEQUENCE [LARGE SCALE GENOMIC DNA]</scope>
    <source>
        <strain evidence="3">WFUcys</strain>
    </source>
</reference>
<name>A0ABR4QFI7_9CEST</name>
<evidence type="ECO:0000313" key="3">
    <source>
        <dbReference type="EMBL" id="KAL5108381.1"/>
    </source>
</evidence>
<feature type="region of interest" description="Disordered" evidence="2">
    <location>
        <begin position="227"/>
        <end position="259"/>
    </location>
</feature>
<organism evidence="3 4">
    <name type="scientific">Taenia crassiceps</name>
    <dbReference type="NCBI Taxonomy" id="6207"/>
    <lineage>
        <taxon>Eukaryota</taxon>
        <taxon>Metazoa</taxon>
        <taxon>Spiralia</taxon>
        <taxon>Lophotrochozoa</taxon>
        <taxon>Platyhelminthes</taxon>
        <taxon>Cestoda</taxon>
        <taxon>Eucestoda</taxon>
        <taxon>Cyclophyllidea</taxon>
        <taxon>Taeniidae</taxon>
        <taxon>Taenia</taxon>
    </lineage>
</organism>
<feature type="region of interest" description="Disordered" evidence="2">
    <location>
        <begin position="682"/>
        <end position="706"/>
    </location>
</feature>
<evidence type="ECO:0000256" key="1">
    <source>
        <dbReference type="SAM" id="Coils"/>
    </source>
</evidence>
<protein>
    <submittedName>
        <fullName evidence="3">Uncharacterized protein</fullName>
    </submittedName>
</protein>
<feature type="compositionally biased region" description="Low complexity" evidence="2">
    <location>
        <begin position="238"/>
        <end position="254"/>
    </location>
</feature>
<feature type="compositionally biased region" description="Low complexity" evidence="2">
    <location>
        <begin position="800"/>
        <end position="817"/>
    </location>
</feature>
<keyword evidence="4" id="KW-1185">Reference proteome</keyword>
<sequence>MTSKTDVDNDKIVSELGRESEKIWSTSTSSTEQTQMQVARKEGSSGFMLLSVKHLSTVKNIVSTNGRGMNALEDCYDDSCIAKSASLQMNSRTVKGNSLELGRHYSSTVSLEAEEYDNDEEEELDSHSEPHHLLQSNPQVGFRPQSFVTGNSVQGYVTAPAGNVECCANGGHIVDGVKPVAVSNLQTIQGVPVQASVVQSSYDIPLQSTNEQAPTISSHPVLFRQINPDVTSGTPLESPLAPSSANLPSNSAAPQVQQSIHHPELPASKCSDLSFDPNSRLAVAPGVAVTSQVSGPNHPNTSATLPQLPTQRFAEQFNGESLRSVSDAPLVNPLSSLNAPIQPASRFRKARIHETIEQWDSNRLSFHDCRLKAVPDWVSYLKNKPIDISFNHPIAQRGRCLYCYVPGSFGSQCSNPKHKRNGFRGSALKHQKAVSCSLPTVPESSELSHVLHATFAAYHSAAQQGYNLSSLLTTWDAGERVSNHALLERVNRSPLKNGSGLKANASDPALPSEHVEMAAHNSTDVNSVLSHGSEDFVTGGITMIGRGSGHYQPLPTVVEQPPPIDASPPMVNAGEVTDSRIIDPSAAYLRRQLTISAEGEAAHFDGGVHQSQLPALTIATSVEQQIAPPASPTMPAKTTCVGRLLGAHRECVDGAAASPRTLDSVRSLSGTTIASVQLSPDTEVSGVTIPSATDPSAPGRPAPSDVPMRCGHNIPNAAAFSDTTGVEGVSTLAGGGACGVVSQAPTACSSTNVATTVTDSTNSAATTPVDFSAAARNIFQVAAAAAACVNNSPAQPSPQPSGITPSTSSTSTSVSGSLEAQMPKCMDVIRLAIMETLQDQFAHLNSENEALRTAINNLQHENHLLQSYKRAFFDLRRFFQPDIWEQIEQRVRGVEAAAVAAASAEFPGQHFFPPSTQPSQQNSAFQTQPQQQSPSHPPPDAHPLPPPTSDTSAPLPPPPPPPPPPQHTGS</sequence>
<feature type="compositionally biased region" description="Low complexity" evidence="2">
    <location>
        <begin position="25"/>
        <end position="34"/>
    </location>
</feature>
<evidence type="ECO:0000256" key="2">
    <source>
        <dbReference type="SAM" id="MobiDB-lite"/>
    </source>
</evidence>